<evidence type="ECO:0000313" key="8">
    <source>
        <dbReference type="EMBL" id="ERJ59035.1"/>
    </source>
</evidence>
<evidence type="ECO:0000313" key="9">
    <source>
        <dbReference type="Proteomes" id="UP000016584"/>
    </source>
</evidence>
<evidence type="ECO:0000256" key="1">
    <source>
        <dbReference type="ARBA" id="ARBA00004442"/>
    </source>
</evidence>
<evidence type="ECO:0008006" key="10">
    <source>
        <dbReference type="Google" id="ProtNLM"/>
    </source>
</evidence>
<gene>
    <name evidence="8" type="ORF">M472_09655</name>
</gene>
<evidence type="ECO:0000259" key="7">
    <source>
        <dbReference type="Pfam" id="PF14322"/>
    </source>
</evidence>
<dbReference type="PROSITE" id="PS51257">
    <property type="entry name" value="PROKAR_LIPOPROTEIN"/>
    <property type="match status" value="1"/>
</dbReference>
<keyword evidence="9" id="KW-1185">Reference proteome</keyword>
<comment type="caution">
    <text evidence="8">The sequence shown here is derived from an EMBL/GenBank/DDBJ whole genome shotgun (WGS) entry which is preliminary data.</text>
</comment>
<dbReference type="InterPro" id="IPR033985">
    <property type="entry name" value="SusD-like_N"/>
</dbReference>
<dbReference type="eggNOG" id="COG2913">
    <property type="taxonomic scope" value="Bacteria"/>
</dbReference>
<protein>
    <recommendedName>
        <fullName evidence="10">RagB/SusD family nutrient uptake outer membrane protein</fullName>
    </recommendedName>
</protein>
<dbReference type="EMBL" id="ATDL01000015">
    <property type="protein sequence ID" value="ERJ59035.1"/>
    <property type="molecule type" value="Genomic_DNA"/>
</dbReference>
<evidence type="ECO:0000256" key="2">
    <source>
        <dbReference type="ARBA" id="ARBA00006275"/>
    </source>
</evidence>
<dbReference type="AlphaFoldDB" id="U2HUV2"/>
<keyword evidence="5" id="KW-0998">Cell outer membrane</keyword>
<proteinExistence type="inferred from homology"/>
<evidence type="ECO:0000256" key="3">
    <source>
        <dbReference type="ARBA" id="ARBA00022729"/>
    </source>
</evidence>
<organism evidence="8 9">
    <name type="scientific">Sphingobacterium paucimobilis HER1398</name>
    <dbReference type="NCBI Taxonomy" id="1346330"/>
    <lineage>
        <taxon>Bacteria</taxon>
        <taxon>Pseudomonadati</taxon>
        <taxon>Bacteroidota</taxon>
        <taxon>Sphingobacteriia</taxon>
        <taxon>Sphingobacteriales</taxon>
        <taxon>Sphingobacteriaceae</taxon>
        <taxon>Sphingobacterium</taxon>
    </lineage>
</organism>
<evidence type="ECO:0000259" key="6">
    <source>
        <dbReference type="Pfam" id="PF07980"/>
    </source>
</evidence>
<dbReference type="PATRIC" id="fig|1346330.5.peg.2366"/>
<comment type="subcellular location">
    <subcellularLocation>
        <location evidence="1">Cell outer membrane</location>
    </subcellularLocation>
</comment>
<feature type="domain" description="RagB/SusD" evidence="6">
    <location>
        <begin position="325"/>
        <end position="462"/>
    </location>
</feature>
<dbReference type="GO" id="GO:0009279">
    <property type="term" value="C:cell outer membrane"/>
    <property type="evidence" value="ECO:0007669"/>
    <property type="project" value="UniProtKB-SubCell"/>
</dbReference>
<dbReference type="InterPro" id="IPR012944">
    <property type="entry name" value="SusD_RagB_dom"/>
</dbReference>
<dbReference type="InterPro" id="IPR011990">
    <property type="entry name" value="TPR-like_helical_dom_sf"/>
</dbReference>
<dbReference type="CDD" id="cd08977">
    <property type="entry name" value="SusD"/>
    <property type="match status" value="1"/>
</dbReference>
<keyword evidence="4" id="KW-0472">Membrane</keyword>
<dbReference type="SUPFAM" id="SSF48452">
    <property type="entry name" value="TPR-like"/>
    <property type="match status" value="1"/>
</dbReference>
<dbReference type="STRING" id="1346330.M472_09655"/>
<accession>U2HUV2</accession>
<reference evidence="8 9" key="1">
    <citation type="journal article" date="2013" name="Genome Announc.">
        <title>The Draft Genome Sequence of Sphingomonas paucimobilis Strain HER1398 (Proteobacteria), Host to the Giant PAU Phage, Indicates That It Is a Member of the Genus Sphingobacterium (Bacteroidetes).</title>
        <authorList>
            <person name="White R.A.III."/>
            <person name="Suttle C.A."/>
        </authorList>
    </citation>
    <scope>NUCLEOTIDE SEQUENCE [LARGE SCALE GENOMIC DNA]</scope>
    <source>
        <strain evidence="8 9">HER1398</strain>
    </source>
</reference>
<dbReference type="Pfam" id="PF14322">
    <property type="entry name" value="SusD-like_3"/>
    <property type="match status" value="1"/>
</dbReference>
<feature type="domain" description="SusD-like N-terminal" evidence="7">
    <location>
        <begin position="63"/>
        <end position="229"/>
    </location>
</feature>
<comment type="similarity">
    <text evidence="2">Belongs to the SusD family.</text>
</comment>
<dbReference type="OrthoDB" id="621570at2"/>
<name>U2HUV2_9SPHI</name>
<dbReference type="RefSeq" id="WP_021070528.1">
    <property type="nucleotide sequence ID" value="NZ_ATDL01000015.1"/>
</dbReference>
<dbReference type="Gene3D" id="1.25.40.390">
    <property type="match status" value="1"/>
</dbReference>
<dbReference type="Pfam" id="PF07980">
    <property type="entry name" value="SusD_RagB"/>
    <property type="match status" value="1"/>
</dbReference>
<keyword evidence="3" id="KW-0732">Signal</keyword>
<evidence type="ECO:0000256" key="5">
    <source>
        <dbReference type="ARBA" id="ARBA00023237"/>
    </source>
</evidence>
<sequence>MKEILKNIMSLSVWTGAMMLASCESFVDLGAPPTQVEYKDAFTTDASASTVVRGLYVAFAGNFNNQNLSQMTSMFTGIAADELQYNGTDVTTTEFATNNLLNLNSSVANLWSMSYQLIKNANNAITGLESSTSLTASLKNQLIGEAKFMRAYVYFYLVNLYGGVPLNLLPDNGAFESAKLPRASADEVYGQIVNDLRDAEDKLEIDYKATPRGRVNKHAASALLSRVYLYSKDYPNAELYAGKVIGATQLYSLTAPTANFINSSAETILQIANLTAVTTFGFNYVTAGATSIPNYTLLEAVYNSFETTPAIDLRRSNWIVPKVVSNTTYYTISKYKAFTGTGNEYHILLRLSEQYLIRAEARAHRDNLSGAKADIDAVRTRAGLGGVSSILTKEQMLEAIETERLHELFGEYGHRWLDLKRTGRATTVLSAIKTDWKETDALFPIPESQRLQNKELGQNPGYEN</sequence>
<dbReference type="Proteomes" id="UP000016584">
    <property type="component" value="Unassembled WGS sequence"/>
</dbReference>
<evidence type="ECO:0000256" key="4">
    <source>
        <dbReference type="ARBA" id="ARBA00023136"/>
    </source>
</evidence>